<dbReference type="InterPro" id="IPR011250">
    <property type="entry name" value="OMP/PagP_B-barrel"/>
</dbReference>
<keyword evidence="1 2" id="KW-0732">Signal</keyword>
<evidence type="ECO:0000313" key="4">
    <source>
        <dbReference type="EMBL" id="TKC62479.1"/>
    </source>
</evidence>
<dbReference type="InterPro" id="IPR027385">
    <property type="entry name" value="Beta-barrel_OMP"/>
</dbReference>
<dbReference type="EMBL" id="SWDX01000003">
    <property type="protein sequence ID" value="TKC62479.1"/>
    <property type="molecule type" value="Genomic_DNA"/>
</dbReference>
<reference evidence="4 5" key="1">
    <citation type="submission" date="2019-04" db="EMBL/GenBank/DDBJ databases">
        <title>Pedobacter sp. RP-1-16 sp. nov., isolated from Arctic soil.</title>
        <authorList>
            <person name="Dahal R.H."/>
            <person name="Kim D.-U."/>
        </authorList>
    </citation>
    <scope>NUCLEOTIDE SEQUENCE [LARGE SCALE GENOMIC DNA]</scope>
    <source>
        <strain evidence="4 5">RP-1-16</strain>
    </source>
</reference>
<comment type="caution">
    <text evidence="4">The sequence shown here is derived from an EMBL/GenBank/DDBJ whole genome shotgun (WGS) entry which is preliminary data.</text>
</comment>
<evidence type="ECO:0000256" key="1">
    <source>
        <dbReference type="ARBA" id="ARBA00022729"/>
    </source>
</evidence>
<gene>
    <name evidence="4" type="ORF">FBD94_09700</name>
</gene>
<evidence type="ECO:0000256" key="2">
    <source>
        <dbReference type="SAM" id="SignalP"/>
    </source>
</evidence>
<proteinExistence type="predicted"/>
<dbReference type="Proteomes" id="UP000309594">
    <property type="component" value="Unassembled WGS sequence"/>
</dbReference>
<organism evidence="4 5">
    <name type="scientific">Pedobacter hiemivivus</name>
    <dbReference type="NCBI Taxonomy" id="2530454"/>
    <lineage>
        <taxon>Bacteria</taxon>
        <taxon>Pseudomonadati</taxon>
        <taxon>Bacteroidota</taxon>
        <taxon>Sphingobacteriia</taxon>
        <taxon>Sphingobacteriales</taxon>
        <taxon>Sphingobacteriaceae</taxon>
        <taxon>Pedobacter</taxon>
    </lineage>
</organism>
<feature type="signal peptide" evidence="2">
    <location>
        <begin position="1"/>
        <end position="22"/>
    </location>
</feature>
<sequence>MKMKSKLFIMAALCAIAFKSNAQTEKGKFLLGGSVNFSTSNNENENPAKRTTFGIAPRVGYFVSDNWAVGTTLNYSMSKTKGSIQGEMTYIGYQSINYGISPFVRYYTRIADNFKFFGDFNVNAIRGSQKEVDEHGEVGITTYKSTRYSTAISPGLAFFPAKKWAIEFQFPLLSYSKQKETSQIAERPSFKNDAFTFGLSSFNPAIGVNYHF</sequence>
<dbReference type="Gene3D" id="2.40.160.20">
    <property type="match status" value="1"/>
</dbReference>
<accession>A0A4U1GH44</accession>
<dbReference type="SUPFAM" id="SSF56925">
    <property type="entry name" value="OMPA-like"/>
    <property type="match status" value="1"/>
</dbReference>
<protein>
    <submittedName>
        <fullName evidence="4">Porin family protein</fullName>
    </submittedName>
</protein>
<feature type="domain" description="Outer membrane protein beta-barrel" evidence="3">
    <location>
        <begin position="10"/>
        <end position="200"/>
    </location>
</feature>
<name>A0A4U1GH44_9SPHI</name>
<dbReference type="AlphaFoldDB" id="A0A4U1GH44"/>
<evidence type="ECO:0000259" key="3">
    <source>
        <dbReference type="Pfam" id="PF13505"/>
    </source>
</evidence>
<evidence type="ECO:0000313" key="5">
    <source>
        <dbReference type="Proteomes" id="UP000309594"/>
    </source>
</evidence>
<dbReference type="Pfam" id="PF13505">
    <property type="entry name" value="OMP_b-brl"/>
    <property type="match status" value="1"/>
</dbReference>
<feature type="chain" id="PRO_5020349840" evidence="2">
    <location>
        <begin position="23"/>
        <end position="212"/>
    </location>
</feature>